<gene>
    <name evidence="2" type="ORF">pneo_cds_965</name>
</gene>
<feature type="region of interest" description="Disordered" evidence="1">
    <location>
        <begin position="148"/>
        <end position="181"/>
    </location>
</feature>
<feature type="region of interest" description="Disordered" evidence="1">
    <location>
        <begin position="1"/>
        <end position="29"/>
    </location>
</feature>
<reference evidence="2" key="1">
    <citation type="journal article" date="2018" name="Nat. Commun.">
        <title>Diversity and evolution of the emerging Pandoraviridae family.</title>
        <authorList>
            <person name="Legendre M."/>
            <person name="Fabre E."/>
            <person name="Poirot O."/>
            <person name="Jeudy S."/>
            <person name="Lartigue A."/>
            <person name="Alempic J.M."/>
            <person name="Beucher L."/>
            <person name="Philippe N."/>
            <person name="Bertaux L."/>
            <person name="Christo-Foroux E."/>
            <person name="Labadie K."/>
            <person name="Coute Y."/>
            <person name="Abergel C."/>
            <person name="Claverie J.M."/>
        </authorList>
    </citation>
    <scope>NUCLEOTIDE SEQUENCE [LARGE SCALE GENOMIC DNA]</scope>
    <source>
        <strain evidence="2">Neocaledonia</strain>
    </source>
</reference>
<evidence type="ECO:0000256" key="1">
    <source>
        <dbReference type="SAM" id="MobiDB-lite"/>
    </source>
</evidence>
<protein>
    <submittedName>
        <fullName evidence="2">Uncharacterized protein</fullName>
    </submittedName>
</protein>
<dbReference type="GeneID" id="36842298"/>
<proteinExistence type="predicted"/>
<accession>A0A2U7UDT0</accession>
<feature type="compositionally biased region" description="Acidic residues" evidence="1">
    <location>
        <begin position="157"/>
        <end position="171"/>
    </location>
</feature>
<name>A0A2U7UDT0_9VIRU</name>
<dbReference type="RefSeq" id="YP_009482575.1">
    <property type="nucleotide sequence ID" value="NC_037666.1"/>
</dbReference>
<organism evidence="2">
    <name type="scientific">Pandoravirus neocaledonia</name>
    <dbReference type="NCBI Taxonomy" id="2107708"/>
    <lineage>
        <taxon>Viruses</taxon>
        <taxon>Pandoravirus</taxon>
    </lineage>
</organism>
<evidence type="ECO:0000313" key="2">
    <source>
        <dbReference type="EMBL" id="AVK76572.1"/>
    </source>
</evidence>
<sequence length="225" mass="24615">MDQHDKVAQKPKEAATDNDGGGDGNDGGEYIDIRMRVPKALAKDLLCEMMSEYSEATCCATWGGDIDIDIDADARKRLGPGGDVVHCSRDMLNVALAQIHRHCGGWWSDRVPHADRQRNQGKGFSLAFYPLDEWTALPVPRWTRDRVAYPNPAIEDNSSEESEMDSDESEDKEAKDRAWWQWRDSVQETNAASIDPLSVAAVPTATAATDTTVCAPEGGSAHAAP</sequence>
<dbReference type="EMBL" id="MG011690">
    <property type="protein sequence ID" value="AVK76572.1"/>
    <property type="molecule type" value="Genomic_DNA"/>
</dbReference>
<dbReference type="KEGG" id="vg:36842298"/>
<dbReference type="Proteomes" id="UP000249287">
    <property type="component" value="Segment"/>
</dbReference>
<feature type="compositionally biased region" description="Basic and acidic residues" evidence="1">
    <location>
        <begin position="1"/>
        <end position="15"/>
    </location>
</feature>